<gene>
    <name evidence="1" type="ORF">CKAH01_18888</name>
</gene>
<name>A0AAD9Y581_COLKA</name>
<evidence type="ECO:0000313" key="2">
    <source>
        <dbReference type="Proteomes" id="UP001281614"/>
    </source>
</evidence>
<accession>A0AAD9Y581</accession>
<organism evidence="1 2">
    <name type="scientific">Colletotrichum kahawae</name>
    <name type="common">Coffee berry disease fungus</name>
    <dbReference type="NCBI Taxonomy" id="34407"/>
    <lineage>
        <taxon>Eukaryota</taxon>
        <taxon>Fungi</taxon>
        <taxon>Dikarya</taxon>
        <taxon>Ascomycota</taxon>
        <taxon>Pezizomycotina</taxon>
        <taxon>Sordariomycetes</taxon>
        <taxon>Hypocreomycetidae</taxon>
        <taxon>Glomerellales</taxon>
        <taxon>Glomerellaceae</taxon>
        <taxon>Colletotrichum</taxon>
        <taxon>Colletotrichum gloeosporioides species complex</taxon>
    </lineage>
</organism>
<sequence length="113" mass="12511">MPLPNVSQRLDRFVGLAPSSVPRGIAAQLRAASTASNASSTDLYARNSLRILPHATWRGRTFVNAELISKKGSRGRTSWIRDEGFFVCELLPDDELGMAPTMLALFHTNDLRR</sequence>
<proteinExistence type="predicted"/>
<dbReference type="AlphaFoldDB" id="A0AAD9Y581"/>
<reference evidence="1" key="1">
    <citation type="submission" date="2023-02" db="EMBL/GenBank/DDBJ databases">
        <title>Colletotrichum kahawae CIFC_Que2 genome sequencing and assembly.</title>
        <authorList>
            <person name="Baroncelli R."/>
        </authorList>
    </citation>
    <scope>NUCLEOTIDE SEQUENCE</scope>
    <source>
        <strain evidence="1">CIFC_Que2</strain>
    </source>
</reference>
<dbReference type="EMBL" id="VYYT01000418">
    <property type="protein sequence ID" value="KAK2736715.1"/>
    <property type="molecule type" value="Genomic_DNA"/>
</dbReference>
<keyword evidence="2" id="KW-1185">Reference proteome</keyword>
<comment type="caution">
    <text evidence="1">The sequence shown here is derived from an EMBL/GenBank/DDBJ whole genome shotgun (WGS) entry which is preliminary data.</text>
</comment>
<dbReference type="Proteomes" id="UP001281614">
    <property type="component" value="Unassembled WGS sequence"/>
</dbReference>
<protein>
    <submittedName>
        <fullName evidence="1">Transposase-like protein</fullName>
    </submittedName>
</protein>
<evidence type="ECO:0000313" key="1">
    <source>
        <dbReference type="EMBL" id="KAK2736715.1"/>
    </source>
</evidence>